<gene>
    <name evidence="2" type="ORF">ACK2TP_09905</name>
</gene>
<feature type="compositionally biased region" description="Low complexity" evidence="1">
    <location>
        <begin position="96"/>
        <end position="110"/>
    </location>
</feature>
<evidence type="ECO:0000256" key="1">
    <source>
        <dbReference type="SAM" id="MobiDB-lite"/>
    </source>
</evidence>
<comment type="caution">
    <text evidence="2">The sequence shown here is derived from an EMBL/GenBank/DDBJ whole genome shotgun (WGS) entry which is preliminary data.</text>
</comment>
<dbReference type="RefSeq" id="WP_263412431.1">
    <property type="nucleotide sequence ID" value="NZ_BAABBH010000001.1"/>
</dbReference>
<name>A0ABW9KJW9_9BACT</name>
<organism evidence="2 3">
    <name type="scientific">Terriglobus aquaticus</name>
    <dbReference type="NCBI Taxonomy" id="940139"/>
    <lineage>
        <taxon>Bacteria</taxon>
        <taxon>Pseudomonadati</taxon>
        <taxon>Acidobacteriota</taxon>
        <taxon>Terriglobia</taxon>
        <taxon>Terriglobales</taxon>
        <taxon>Acidobacteriaceae</taxon>
        <taxon>Terriglobus</taxon>
    </lineage>
</organism>
<keyword evidence="3" id="KW-1185">Reference proteome</keyword>
<reference evidence="2 3" key="1">
    <citation type="submission" date="2024-12" db="EMBL/GenBank/DDBJ databases">
        <authorList>
            <person name="Lee Y."/>
        </authorList>
    </citation>
    <scope>NUCLEOTIDE SEQUENCE [LARGE SCALE GENOMIC DNA]</scope>
    <source>
        <strain evidence="2 3">03SUJ4</strain>
    </source>
</reference>
<proteinExistence type="predicted"/>
<dbReference type="SUPFAM" id="SSF56954">
    <property type="entry name" value="Outer membrane efflux proteins (OEP)"/>
    <property type="match status" value="1"/>
</dbReference>
<protein>
    <recommendedName>
        <fullName evidence="4">Outer membrane efflux protein</fullName>
    </recommendedName>
</protein>
<dbReference type="Proteomes" id="UP001634747">
    <property type="component" value="Unassembled WGS sequence"/>
</dbReference>
<evidence type="ECO:0000313" key="2">
    <source>
        <dbReference type="EMBL" id="MFN2976077.1"/>
    </source>
</evidence>
<evidence type="ECO:0000313" key="3">
    <source>
        <dbReference type="Proteomes" id="UP001634747"/>
    </source>
</evidence>
<sequence length="144" mass="15269">MLGAEAVLRAAQAAQANRHLISRQLSALAQSELRSTLDVNFASVLESEADLAVVRAQSIVAQHRARLATAVGSQRPIMESLVEPSGSGDARPGSPDALQQQAQAQRADLAAAQAQQQAAQELALAEKRLKYPTLNGLRTARQIP</sequence>
<dbReference type="EMBL" id="JBJYXY010000001">
    <property type="protein sequence ID" value="MFN2976077.1"/>
    <property type="molecule type" value="Genomic_DNA"/>
</dbReference>
<feature type="region of interest" description="Disordered" evidence="1">
    <location>
        <begin position="76"/>
        <end position="110"/>
    </location>
</feature>
<accession>A0ABW9KJW9</accession>
<dbReference type="Gene3D" id="1.20.1600.10">
    <property type="entry name" value="Outer membrane efflux proteins (OEP)"/>
    <property type="match status" value="1"/>
</dbReference>
<evidence type="ECO:0008006" key="4">
    <source>
        <dbReference type="Google" id="ProtNLM"/>
    </source>
</evidence>